<feature type="region of interest" description="Disordered" evidence="12">
    <location>
        <begin position="53"/>
        <end position="135"/>
    </location>
</feature>
<evidence type="ECO:0000256" key="4">
    <source>
        <dbReference type="ARBA" id="ARBA00023015"/>
    </source>
</evidence>
<proteinExistence type="inferred from homology"/>
<dbReference type="Proteomes" id="UP001148614">
    <property type="component" value="Unassembled WGS sequence"/>
</dbReference>
<dbReference type="InterPro" id="IPR046347">
    <property type="entry name" value="bZIP_sf"/>
</dbReference>
<evidence type="ECO:0000313" key="15">
    <source>
        <dbReference type="Proteomes" id="UP001148614"/>
    </source>
</evidence>
<evidence type="ECO:0000256" key="2">
    <source>
        <dbReference type="ARBA" id="ARBA00011195"/>
    </source>
</evidence>
<feature type="compositionally biased region" description="Polar residues" evidence="12">
    <location>
        <begin position="117"/>
        <end position="135"/>
    </location>
</feature>
<feature type="compositionally biased region" description="Low complexity" evidence="12">
    <location>
        <begin position="62"/>
        <end position="78"/>
    </location>
</feature>
<gene>
    <name evidence="14" type="ORF">NPX13_g4146</name>
</gene>
<evidence type="ECO:0000256" key="7">
    <source>
        <dbReference type="ARBA" id="ARBA00023163"/>
    </source>
</evidence>
<dbReference type="Gene3D" id="3.30.160.60">
    <property type="entry name" value="Classic Zinc Finger"/>
    <property type="match status" value="1"/>
</dbReference>
<feature type="region of interest" description="Disordered" evidence="12">
    <location>
        <begin position="330"/>
        <end position="406"/>
    </location>
</feature>
<comment type="similarity">
    <text evidence="9">Belongs to the bZIP family. GCN4 subfamily.</text>
</comment>
<evidence type="ECO:0000256" key="12">
    <source>
        <dbReference type="SAM" id="MobiDB-lite"/>
    </source>
</evidence>
<feature type="coiled-coil region" evidence="11">
    <location>
        <begin position="427"/>
        <end position="454"/>
    </location>
</feature>
<comment type="subcellular location">
    <subcellularLocation>
        <location evidence="1">Nucleus</location>
    </subcellularLocation>
</comment>
<comment type="subunit">
    <text evidence="2">Binds DNA as a dimer.</text>
</comment>
<accession>A0A9W8NGK5</accession>
<reference evidence="14" key="1">
    <citation type="submission" date="2022-07" db="EMBL/GenBank/DDBJ databases">
        <title>Genome Sequence of Xylaria arbuscula.</title>
        <authorList>
            <person name="Buettner E."/>
        </authorList>
    </citation>
    <scope>NUCLEOTIDE SEQUENCE</scope>
    <source>
        <strain evidence="14">VT107</strain>
    </source>
</reference>
<feature type="compositionally biased region" description="Low complexity" evidence="12">
    <location>
        <begin position="103"/>
        <end position="116"/>
    </location>
</feature>
<dbReference type="PROSITE" id="PS00036">
    <property type="entry name" value="BZIP_BASIC"/>
    <property type="match status" value="1"/>
</dbReference>
<evidence type="ECO:0000256" key="6">
    <source>
        <dbReference type="ARBA" id="ARBA00023159"/>
    </source>
</evidence>
<evidence type="ECO:0000256" key="5">
    <source>
        <dbReference type="ARBA" id="ARBA00023125"/>
    </source>
</evidence>
<sequence>MITLGTLQKCAKQLQPPLPSQDELNFEAAIPSSRASSRLAATIPQQDFSVFTTDSTQSTWLPSSSSSPPAPSAHHNNSFPSPPQQDFVLFDSPQPTRTTVNRSASSSANSADSFGSLNQNTNTTHRDSSASPALQNQRVQQIIQATGHQFPSPALTNRFHSIAQNQSQKQFFAHLSPPSSTAAVNQQTRVARPPVPLFSQGIGNQRTAGAMDLQGEYAPHPLGHDPSLPVADALSSLEGFTSFGGGASTAFSSPAINGCDLDFGSASSSTHLGTVSPEELLMNDSMSSAPNSTAFTNLTTPSNFGESPGFENYEVSPNYGDFDLSPAGGDWFPLFPQESTTTTQPAISNKSPVEAPEELEIAETDSQPRVKSGSSSPSSTNHGRHSSVSGVNARRRDKPLPPIVIEDPSDTVAMKRARNTLAARKSRERKAARLDELEATIAKLEKERDHWKNIALGRPNQ</sequence>
<evidence type="ECO:0000256" key="3">
    <source>
        <dbReference type="ARBA" id="ARBA00022605"/>
    </source>
</evidence>
<feature type="compositionally biased region" description="Polar residues" evidence="12">
    <location>
        <begin position="93"/>
        <end position="102"/>
    </location>
</feature>
<dbReference type="SUPFAM" id="SSF57959">
    <property type="entry name" value="Leucine zipper domain"/>
    <property type="match status" value="1"/>
</dbReference>
<organism evidence="14 15">
    <name type="scientific">Xylaria arbuscula</name>
    <dbReference type="NCBI Taxonomy" id="114810"/>
    <lineage>
        <taxon>Eukaryota</taxon>
        <taxon>Fungi</taxon>
        <taxon>Dikarya</taxon>
        <taxon>Ascomycota</taxon>
        <taxon>Pezizomycotina</taxon>
        <taxon>Sordariomycetes</taxon>
        <taxon>Xylariomycetidae</taxon>
        <taxon>Xylariales</taxon>
        <taxon>Xylariaceae</taxon>
        <taxon>Xylaria</taxon>
    </lineage>
</organism>
<feature type="domain" description="BZIP" evidence="13">
    <location>
        <begin position="415"/>
        <end position="449"/>
    </location>
</feature>
<dbReference type="GO" id="GO:0003700">
    <property type="term" value="F:DNA-binding transcription factor activity"/>
    <property type="evidence" value="ECO:0007669"/>
    <property type="project" value="InterPro"/>
</dbReference>
<dbReference type="EMBL" id="JANPWZ010000565">
    <property type="protein sequence ID" value="KAJ3575103.1"/>
    <property type="molecule type" value="Genomic_DNA"/>
</dbReference>
<dbReference type="AlphaFoldDB" id="A0A9W8NGK5"/>
<dbReference type="VEuPathDB" id="FungiDB:F4678DRAFT_482135"/>
<keyword evidence="3" id="KW-0028">Amino-acid biosynthesis</keyword>
<dbReference type="PROSITE" id="PS50217">
    <property type="entry name" value="BZIP"/>
    <property type="match status" value="1"/>
</dbReference>
<keyword evidence="15" id="KW-1185">Reference proteome</keyword>
<protein>
    <recommendedName>
        <fullName evidence="10">Cross-pathway control protein 1</fullName>
    </recommendedName>
</protein>
<keyword evidence="11" id="KW-0175">Coiled coil</keyword>
<dbReference type="FunFam" id="3.30.160.60:FF:001491">
    <property type="entry name" value="Cross-pathway control protein A"/>
    <property type="match status" value="1"/>
</dbReference>
<dbReference type="GO" id="GO:0008652">
    <property type="term" value="P:amino acid biosynthetic process"/>
    <property type="evidence" value="ECO:0007669"/>
    <property type="project" value="UniProtKB-KW"/>
</dbReference>
<keyword evidence="5" id="KW-0238">DNA-binding</keyword>
<comment type="caution">
    <text evidence="14">The sequence shown here is derived from an EMBL/GenBank/DDBJ whole genome shotgun (WGS) entry which is preliminary data.</text>
</comment>
<name>A0A9W8NGK5_9PEZI</name>
<keyword evidence="6" id="KW-0010">Activator</keyword>
<evidence type="ECO:0000256" key="8">
    <source>
        <dbReference type="ARBA" id="ARBA00023242"/>
    </source>
</evidence>
<evidence type="ECO:0000256" key="11">
    <source>
        <dbReference type="SAM" id="Coils"/>
    </source>
</evidence>
<keyword evidence="4" id="KW-0805">Transcription regulation</keyword>
<dbReference type="CDD" id="cd12193">
    <property type="entry name" value="bZIP_GCN4"/>
    <property type="match status" value="1"/>
</dbReference>
<evidence type="ECO:0000256" key="10">
    <source>
        <dbReference type="ARBA" id="ARBA00073680"/>
    </source>
</evidence>
<dbReference type="GO" id="GO:0005634">
    <property type="term" value="C:nucleus"/>
    <property type="evidence" value="ECO:0007669"/>
    <property type="project" value="UniProtKB-SubCell"/>
</dbReference>
<keyword evidence="7" id="KW-0804">Transcription</keyword>
<dbReference type="InterPro" id="IPR004827">
    <property type="entry name" value="bZIP"/>
</dbReference>
<dbReference type="GO" id="GO:0003677">
    <property type="term" value="F:DNA binding"/>
    <property type="evidence" value="ECO:0007669"/>
    <property type="project" value="UniProtKB-KW"/>
</dbReference>
<evidence type="ECO:0000259" key="13">
    <source>
        <dbReference type="PROSITE" id="PS50217"/>
    </source>
</evidence>
<evidence type="ECO:0000256" key="9">
    <source>
        <dbReference type="ARBA" id="ARBA00061302"/>
    </source>
</evidence>
<feature type="compositionally biased region" description="Polar residues" evidence="12">
    <location>
        <begin position="337"/>
        <end position="351"/>
    </location>
</feature>
<feature type="compositionally biased region" description="Low complexity" evidence="12">
    <location>
        <begin position="367"/>
        <end position="381"/>
    </location>
</feature>
<evidence type="ECO:0000313" key="14">
    <source>
        <dbReference type="EMBL" id="KAJ3575103.1"/>
    </source>
</evidence>
<keyword evidence="8" id="KW-0539">Nucleus</keyword>
<evidence type="ECO:0000256" key="1">
    <source>
        <dbReference type="ARBA" id="ARBA00004123"/>
    </source>
</evidence>